<dbReference type="PANTHER" id="PTHR21248">
    <property type="entry name" value="CARDIOLIPIN SYNTHASE"/>
    <property type="match status" value="1"/>
</dbReference>
<dbReference type="PANTHER" id="PTHR21248:SF22">
    <property type="entry name" value="PHOSPHOLIPASE D"/>
    <property type="match status" value="1"/>
</dbReference>
<dbReference type="SUPFAM" id="SSF56024">
    <property type="entry name" value="Phospholipase D/nuclease"/>
    <property type="match status" value="2"/>
</dbReference>
<keyword evidence="1" id="KW-0443">Lipid metabolism</keyword>
<dbReference type="Pfam" id="PF13091">
    <property type="entry name" value="PLDc_2"/>
    <property type="match status" value="2"/>
</dbReference>
<comment type="similarity">
    <text evidence="1">Belongs to the phospholipase D family. Cardiolipin synthase subfamily. ClsB sub-subfamily.</text>
</comment>
<proteinExistence type="inferred from homology"/>
<sequence>MPPPLPDGHADPPTSPDWSWYLVGRPVFSGGNEVQLLRGGKDLFPAVAAAIHRARHEVWLATYIFHIDTATQPVLDALCAAARRGVRVRMVVDGFGTHQGLTALQQRLADSGVALAVFRPLQRWTHWLQPGQLRRLHMKVCIVDGELGFVGGINLIDDHIDLNHGHSEQPRLDFAVRAHGPVVAPMEQAARAMWSRAWFGRDWRSEAQAILRARRPWQQMRALWSRLRLTRRPLRPQDRVPGRPVHCAFVVRDNFRQRRTIERAYIQAIGMARESLWIVTPYFYPGNHFRRALVAAAQRGVSVHLLLQGKVDYRFAALAARVLYGELIRGGVRIHEYLPAFLHAKVMVVDDRWATVGSSNIDPLSLLLNLESNLIVRDDAFAAGMRREVEAAVQQSHEVLREEVLHERSWVRLLRRAVVAWCAYVYLRLAGVTGRY</sequence>
<dbReference type="NCBIfam" id="NF008427">
    <property type="entry name" value="PRK11263.1"/>
    <property type="match status" value="1"/>
</dbReference>
<keyword evidence="1" id="KW-1208">Phospholipid metabolism</keyword>
<dbReference type="InterPro" id="IPR001736">
    <property type="entry name" value="PLipase_D/transphosphatidylase"/>
</dbReference>
<comment type="function">
    <text evidence="1">Catalyzes the phosphatidyl group transfer from one phosphatidylglycerol molecule to another to form cardiolipin (CL) (diphosphatidylglycerol) and glycerol.</text>
</comment>
<protein>
    <recommendedName>
        <fullName evidence="1">Cardiolipin synthase B</fullName>
        <shortName evidence="1">CL synthase</shortName>
        <ecNumber evidence="1">2.7.8.-</ecNumber>
    </recommendedName>
</protein>
<dbReference type="InterPro" id="IPR025202">
    <property type="entry name" value="PLD-like_dom"/>
</dbReference>
<feature type="active site" evidence="1">
    <location>
        <position position="350"/>
    </location>
</feature>
<evidence type="ECO:0000256" key="1">
    <source>
        <dbReference type="HAMAP-Rule" id="MF_01917"/>
    </source>
</evidence>
<dbReference type="HAMAP" id="MF_01917">
    <property type="entry name" value="Cardiolipin_synth_ClsB"/>
    <property type="match status" value="1"/>
</dbReference>
<dbReference type="EC" id="2.7.8.-" evidence="1"/>
<evidence type="ECO:0000259" key="2">
    <source>
        <dbReference type="PROSITE" id="PS50035"/>
    </source>
</evidence>
<dbReference type="PIRSF" id="PIRSF000850">
    <property type="entry name" value="Phospholipase_D_PSS"/>
    <property type="match status" value="1"/>
</dbReference>
<comment type="catalytic activity">
    <reaction evidence="1">
        <text>2 a 1,2-diacyl-sn-glycero-3-phospho-(1'-sn-glycerol) = a cardiolipin + glycerol</text>
        <dbReference type="Rhea" id="RHEA:31451"/>
        <dbReference type="ChEBI" id="CHEBI:17754"/>
        <dbReference type="ChEBI" id="CHEBI:62237"/>
        <dbReference type="ChEBI" id="CHEBI:64716"/>
    </reaction>
</comment>
<dbReference type="InterPro" id="IPR030872">
    <property type="entry name" value="Cardiolipin_synth_ClsB"/>
</dbReference>
<feature type="active site" evidence="1">
    <location>
        <position position="343"/>
    </location>
</feature>
<name>A0ABM7YTZ5_9BURK</name>
<dbReference type="Gene3D" id="3.30.870.10">
    <property type="entry name" value="Endonuclease Chain A"/>
    <property type="match status" value="2"/>
</dbReference>
<feature type="domain" description="PLD phosphodiesterase" evidence="2">
    <location>
        <begin position="132"/>
        <end position="159"/>
    </location>
</feature>
<dbReference type="RefSeq" id="WP_251971283.1">
    <property type="nucleotide sequence ID" value="NZ_AP025730.1"/>
</dbReference>
<gene>
    <name evidence="1 3" type="primary">clsB</name>
    <name evidence="3" type="ORF">CATMQ487_51280</name>
</gene>
<dbReference type="EMBL" id="AP025730">
    <property type="protein sequence ID" value="BDI08158.1"/>
    <property type="molecule type" value="Genomic_DNA"/>
</dbReference>
<keyword evidence="1" id="KW-1003">Cell membrane</keyword>
<accession>A0ABM7YTZ5</accession>
<evidence type="ECO:0000313" key="3">
    <source>
        <dbReference type="EMBL" id="BDI08158.1"/>
    </source>
</evidence>
<evidence type="ECO:0000313" key="4">
    <source>
        <dbReference type="Proteomes" id="UP001057498"/>
    </source>
</evidence>
<keyword evidence="1" id="KW-0472">Membrane</keyword>
<feature type="active site" evidence="1">
    <location>
        <position position="144"/>
    </location>
</feature>
<feature type="active site" evidence="1">
    <location>
        <position position="345"/>
    </location>
</feature>
<dbReference type="Proteomes" id="UP001057498">
    <property type="component" value="Chromosome"/>
</dbReference>
<organism evidence="3 4">
    <name type="scientific">Sphaerotilus microaerophilus</name>
    <dbReference type="NCBI Taxonomy" id="2914710"/>
    <lineage>
        <taxon>Bacteria</taxon>
        <taxon>Pseudomonadati</taxon>
        <taxon>Pseudomonadota</taxon>
        <taxon>Betaproteobacteria</taxon>
        <taxon>Burkholderiales</taxon>
        <taxon>Sphaerotilaceae</taxon>
        <taxon>Sphaerotilus</taxon>
    </lineage>
</organism>
<feature type="active site" evidence="1">
    <location>
        <position position="137"/>
    </location>
</feature>
<feature type="domain" description="PLD phosphodiesterase" evidence="2">
    <location>
        <begin position="338"/>
        <end position="365"/>
    </location>
</feature>
<dbReference type="PROSITE" id="PS50035">
    <property type="entry name" value="PLD"/>
    <property type="match status" value="2"/>
</dbReference>
<comment type="subcellular location">
    <subcellularLocation>
        <location evidence="1">Cell membrane</location>
        <topology evidence="1">Peripheral membrane protein</topology>
    </subcellularLocation>
</comment>
<keyword evidence="1" id="KW-0594">Phospholipid biosynthesis</keyword>
<dbReference type="SMART" id="SM00155">
    <property type="entry name" value="PLDc"/>
    <property type="match status" value="2"/>
</dbReference>
<keyword evidence="4" id="KW-1185">Reference proteome</keyword>
<reference evidence="3" key="1">
    <citation type="submission" date="2022-04" db="EMBL/GenBank/DDBJ databases">
        <title>Whole genome sequence of Sphaerotilus sp. FB-5.</title>
        <authorList>
            <person name="Takeda M."/>
            <person name="Narihara S."/>
            <person name="Akimoto M."/>
            <person name="Akimoto R."/>
            <person name="Nishiyashiki S."/>
            <person name="Murakami T."/>
        </authorList>
    </citation>
    <scope>NUCLEOTIDE SEQUENCE</scope>
    <source>
        <strain evidence="3">FB-5</strain>
    </source>
</reference>
<feature type="active site" evidence="1">
    <location>
        <position position="139"/>
    </location>
</feature>
<keyword evidence="1" id="KW-0808">Transferase</keyword>
<dbReference type="CDD" id="cd09159">
    <property type="entry name" value="PLDc_ybhO_like_2"/>
    <property type="match status" value="1"/>
</dbReference>
<keyword evidence="1" id="KW-0444">Lipid biosynthesis</keyword>